<dbReference type="Pfam" id="PF04672">
    <property type="entry name" value="Methyltransf_19"/>
    <property type="match status" value="1"/>
</dbReference>
<comment type="caution">
    <text evidence="1">The sequence shown here is derived from an EMBL/GenBank/DDBJ whole genome shotgun (WGS) entry which is preliminary data.</text>
</comment>
<name>A0A367F883_9ACTN</name>
<dbReference type="EMBL" id="QOIL01000019">
    <property type="protein sequence ID" value="RCG26578.1"/>
    <property type="molecule type" value="Genomic_DNA"/>
</dbReference>
<proteinExistence type="predicted"/>
<dbReference type="OrthoDB" id="4334964at2"/>
<protein>
    <recommendedName>
        <fullName evidence="3">SAM-dependent methyltransferase</fullName>
    </recommendedName>
</protein>
<dbReference type="InterPro" id="IPR006764">
    <property type="entry name" value="SAM_dep_MeTrfase_SAV2177_type"/>
</dbReference>
<gene>
    <name evidence="1" type="ORF">DQ384_29565</name>
</gene>
<dbReference type="InterPro" id="IPR029063">
    <property type="entry name" value="SAM-dependent_MTases_sf"/>
</dbReference>
<accession>A0A367F883</accession>
<dbReference type="Gene3D" id="3.40.50.150">
    <property type="entry name" value="Vaccinia Virus protein VP39"/>
    <property type="match status" value="1"/>
</dbReference>
<evidence type="ECO:0000313" key="1">
    <source>
        <dbReference type="EMBL" id="RCG26578.1"/>
    </source>
</evidence>
<evidence type="ECO:0008006" key="3">
    <source>
        <dbReference type="Google" id="ProtNLM"/>
    </source>
</evidence>
<organism evidence="1 2">
    <name type="scientific">Sphaerisporangium album</name>
    <dbReference type="NCBI Taxonomy" id="509200"/>
    <lineage>
        <taxon>Bacteria</taxon>
        <taxon>Bacillati</taxon>
        <taxon>Actinomycetota</taxon>
        <taxon>Actinomycetes</taxon>
        <taxon>Streptosporangiales</taxon>
        <taxon>Streptosporangiaceae</taxon>
        <taxon>Sphaerisporangium</taxon>
    </lineage>
</organism>
<evidence type="ECO:0000313" key="2">
    <source>
        <dbReference type="Proteomes" id="UP000253094"/>
    </source>
</evidence>
<dbReference type="AlphaFoldDB" id="A0A367F883"/>
<dbReference type="Proteomes" id="UP000253094">
    <property type="component" value="Unassembled WGS sequence"/>
</dbReference>
<reference evidence="1 2" key="1">
    <citation type="submission" date="2018-06" db="EMBL/GenBank/DDBJ databases">
        <title>Sphaerisporangium craniellae sp. nov., isolated from a marine sponge in the South China Sea.</title>
        <authorList>
            <person name="Li L."/>
        </authorList>
    </citation>
    <scope>NUCLEOTIDE SEQUENCE [LARGE SCALE GENOMIC DNA]</scope>
    <source>
        <strain evidence="1 2">CCTCC AA 208026</strain>
    </source>
</reference>
<sequence>MLLSHITLDFAPEVRREDFTKPYDKSTAPMVPRTHAEVLRLFGDWRLVEPGLVEVVRWWPDEEPQEMIPGGGRAWAYGGVAVKP</sequence>
<keyword evidence="2" id="KW-1185">Reference proteome</keyword>